<keyword evidence="2" id="KW-0812">Transmembrane</keyword>
<evidence type="ECO:0000256" key="1">
    <source>
        <dbReference type="SAM" id="MobiDB-lite"/>
    </source>
</evidence>
<keyword evidence="2" id="KW-0472">Membrane</keyword>
<evidence type="ECO:0000313" key="3">
    <source>
        <dbReference type="EMBL" id="AJF66057.1"/>
    </source>
</evidence>
<keyword evidence="2" id="KW-1133">Transmembrane helix</keyword>
<dbReference type="EMBL" id="CP010407">
    <property type="protein sequence ID" value="AJF66057.1"/>
    <property type="molecule type" value="Genomic_DNA"/>
</dbReference>
<dbReference type="KEGG" id="svt:SVTN_18325"/>
<feature type="region of interest" description="Disordered" evidence="1">
    <location>
        <begin position="169"/>
        <end position="207"/>
    </location>
</feature>
<name>A0A0B5I6N4_9ACTN</name>
<organism evidence="3 4">
    <name type="scientific">Streptomyces vietnamensis</name>
    <dbReference type="NCBI Taxonomy" id="362257"/>
    <lineage>
        <taxon>Bacteria</taxon>
        <taxon>Bacillati</taxon>
        <taxon>Actinomycetota</taxon>
        <taxon>Actinomycetes</taxon>
        <taxon>Kitasatosporales</taxon>
        <taxon>Streptomycetaceae</taxon>
        <taxon>Streptomyces</taxon>
    </lineage>
</organism>
<keyword evidence="4" id="KW-1185">Reference proteome</keyword>
<dbReference type="Proteomes" id="UP000031774">
    <property type="component" value="Chromosome"/>
</dbReference>
<accession>A0A0B5I6N4</accession>
<proteinExistence type="predicted"/>
<evidence type="ECO:0000313" key="4">
    <source>
        <dbReference type="Proteomes" id="UP000031774"/>
    </source>
</evidence>
<dbReference type="AlphaFoldDB" id="A0A0B5I6N4"/>
<feature type="transmembrane region" description="Helical" evidence="2">
    <location>
        <begin position="49"/>
        <end position="68"/>
    </location>
</feature>
<dbReference type="HOGENOM" id="CLU_930414_0_0_11"/>
<dbReference type="RefSeq" id="WP_041130074.1">
    <property type="nucleotide sequence ID" value="NZ_CP010407.1"/>
</dbReference>
<gene>
    <name evidence="3" type="ORF">SVTN_18325</name>
</gene>
<sequence>MGSYDDETAYGRELTRTMDRAMARLPLNTEALVTEGAARGVRRRRRRRAAAWGAACTAAIALTTTAVLTTGSPGLPGGTAGTVTVAVPEFAGPGAGAPAGREPISGAATAVLLAELLPGRPPTDRAEVLDSDPASGSVQTYALLPLGAGAEAGTVAVWLQGDYARLPAERKATAPADPASKGRPRKKDGAPTADPSHQSARGDLERHYSCPRDKAADDCRISKLPDGSVLLTHRDDTNARGALTVDLLRTDGTRVVVTATGTELSTDTLTTVATSPRWQQWVDPATNKTADQANVGSRR</sequence>
<protein>
    <submittedName>
        <fullName evidence="3">Uncharacterized protein</fullName>
    </submittedName>
</protein>
<evidence type="ECO:0000256" key="2">
    <source>
        <dbReference type="SAM" id="Phobius"/>
    </source>
</evidence>
<reference evidence="3 4" key="1">
    <citation type="submission" date="2014-12" db="EMBL/GenBank/DDBJ databases">
        <title>Complete genome sequence of Streptomyces vietnamensis strain GIMV4.0001, a genetic manipulable producer of the benzoisochromanequinone antibiotic granaticin.</title>
        <authorList>
            <person name="Deng M.R."/>
            <person name="Guo J."/>
            <person name="Ma L.Y."/>
            <person name="Feng G.D."/>
            <person name="Mo C.Y."/>
            <person name="Zhu H.H."/>
        </authorList>
    </citation>
    <scope>NUCLEOTIDE SEQUENCE [LARGE SCALE GENOMIC DNA]</scope>
    <source>
        <strain evidence="4">GIMV4.0001</strain>
    </source>
</reference>